<feature type="transmembrane region" description="Helical" evidence="3">
    <location>
        <begin position="123"/>
        <end position="146"/>
    </location>
</feature>
<sequence length="1188" mass="129382">MLNSVLIHWRALCILYGSLLASTAFAVGHHFYYNSLANTPVSTANDLASWAGVSSQKFNTAVGNTFASLFRTFITITVTTSYLQILWRSLKTEGTNLKVVDAISGVLTNPIGLFNRGAWKKSAMLLLLAITIWLLPIAPVITPATLTVEIVSQISKDWVNVSSVDFNSLNFASVEHSFHPQCGFGYNGPQFETCRGNVSYTQHFAGPALQCSDVQDPFRGEILSNVNTSSWNVTQMFGYLAWVPSVYSSLPFDFLDGGPDDPGRWRFHPDLLGPSDGGVASGGPLTLFVATFPNFSNPYPTRQPNFDFTANATIVECRDLAVTVTPSNNSIVYPHWIDCRTFLFTNGIDTNNTEDIPQQPLSDYNNTIIQQYAYASVMQSFVSVLQGTIYYHFDDERLQTTTQAMNTALGATQELFALQNSTKSQMLTLDSDGPQLWPGVSVKMHEHSTLDLHTTLELMFQNVTMSLMNSPLLQPDPATPYYPPAVDVTTITYQSQYAYSAPMLWLAYGTALFVAMIIVNLGCFAIFSSGLSYSSSFSTVLRTTSHASIGTKITREDAVGQDPLPKHLAEATITFAYADTNEEEAVKEHLVTKGDHELQSVSSQSINASYDYVVIGGGTAGLTVATRLAQNGSYSVAVIEAGSFYELDNGNFSEIPYYDFESATASPDLSTVNGLIDWKFLTTPQTGLLNRTIHYVRGKCLGGSSARNYMVYNRGTVGTFAKWAEKVGDSTWNWDGVYPYYRKSPLFTPANSRLRAANASVGLVDDTASFASNGGPLQVSYPNFAQPWSSFFPQGFEEVGIPFLEQSISSGHLDGYASITLTIDPTEQTRSSSETSFLGEALAGTNIVVYTHAMAKKIIFDQNKRATKVLVDVAGMQFQINATREIILSAGVFQSPQLLMVSGVGPRATLDQYSIPVIADRPGVGQNMWDNPLTSLSWEVDVETPSVLTNDPNRIYEENEAFITNRTGMLTSDAGADLIAFLKVSNLSVVNISSTAETAFQSSFPPDWPEVELLTFAVGPNDGVHNFASIALGLLATFSRGNVTIRSADMADAPIINPALLEDKRDQDLAIAAFKFARRLAATQSIQRAIIGPEAVPGPNITTDAEILSYLRQSISPLYHASCTCKMGMRNDSMAVVDSEAKVIGVEGLRVVDISAFALLPPGQPQATVYMLAEKIVDMILKDAGSVE</sequence>
<dbReference type="GO" id="GO:0050660">
    <property type="term" value="F:flavin adenine dinucleotide binding"/>
    <property type="evidence" value="ECO:0007669"/>
    <property type="project" value="InterPro"/>
</dbReference>
<evidence type="ECO:0000259" key="4">
    <source>
        <dbReference type="Pfam" id="PF00732"/>
    </source>
</evidence>
<keyword evidence="3" id="KW-0472">Membrane</keyword>
<dbReference type="Pfam" id="PF05199">
    <property type="entry name" value="GMC_oxred_C"/>
    <property type="match status" value="1"/>
</dbReference>
<organism evidence="6 7">
    <name type="scientific">Aureobasidium melanogenum</name>
    <name type="common">Aureobasidium pullulans var. melanogenum</name>
    <dbReference type="NCBI Taxonomy" id="46634"/>
    <lineage>
        <taxon>Eukaryota</taxon>
        <taxon>Fungi</taxon>
        <taxon>Dikarya</taxon>
        <taxon>Ascomycota</taxon>
        <taxon>Pezizomycotina</taxon>
        <taxon>Dothideomycetes</taxon>
        <taxon>Dothideomycetidae</taxon>
        <taxon>Dothideales</taxon>
        <taxon>Saccotheciaceae</taxon>
        <taxon>Aureobasidium</taxon>
    </lineage>
</organism>
<comment type="similarity">
    <text evidence="1">Belongs to the GMC oxidoreductase family.</text>
</comment>
<evidence type="ECO:0000313" key="7">
    <source>
        <dbReference type="Proteomes" id="UP000767238"/>
    </source>
</evidence>
<dbReference type="InterPro" id="IPR036188">
    <property type="entry name" value="FAD/NAD-bd_sf"/>
</dbReference>
<dbReference type="AlphaFoldDB" id="A0A9P8G7K3"/>
<dbReference type="PANTHER" id="PTHR11552:SF138">
    <property type="entry name" value="DEHYDROGENASE PKFF-RELATED"/>
    <property type="match status" value="1"/>
</dbReference>
<dbReference type="SUPFAM" id="SSF51905">
    <property type="entry name" value="FAD/NAD(P)-binding domain"/>
    <property type="match status" value="1"/>
</dbReference>
<evidence type="ECO:0000259" key="5">
    <source>
        <dbReference type="Pfam" id="PF05199"/>
    </source>
</evidence>
<reference evidence="6" key="2">
    <citation type="submission" date="2021-08" db="EMBL/GenBank/DDBJ databases">
        <authorList>
            <person name="Gostincar C."/>
            <person name="Sun X."/>
            <person name="Song Z."/>
            <person name="Gunde-Cimerman N."/>
        </authorList>
    </citation>
    <scope>NUCLEOTIDE SEQUENCE</scope>
    <source>
        <strain evidence="6">EXF-8016</strain>
    </source>
</reference>
<keyword evidence="2" id="KW-0325">Glycoprotein</keyword>
<keyword evidence="3" id="KW-0812">Transmembrane</keyword>
<evidence type="ECO:0000313" key="6">
    <source>
        <dbReference type="EMBL" id="KAH0211340.1"/>
    </source>
</evidence>
<dbReference type="Pfam" id="PF00732">
    <property type="entry name" value="GMC_oxred_N"/>
    <property type="match status" value="1"/>
</dbReference>
<proteinExistence type="inferred from homology"/>
<dbReference type="GO" id="GO:0044550">
    <property type="term" value="P:secondary metabolite biosynthetic process"/>
    <property type="evidence" value="ECO:0007669"/>
    <property type="project" value="TreeGrafter"/>
</dbReference>
<dbReference type="OrthoDB" id="269227at2759"/>
<dbReference type="Proteomes" id="UP000767238">
    <property type="component" value="Unassembled WGS sequence"/>
</dbReference>
<dbReference type="InterPro" id="IPR000172">
    <property type="entry name" value="GMC_OxRdtase_N"/>
</dbReference>
<protein>
    <submittedName>
        <fullName evidence="6">Alcohol oxidase</fullName>
    </submittedName>
</protein>
<dbReference type="Gene3D" id="3.30.560.10">
    <property type="entry name" value="Glucose Oxidase, domain 3"/>
    <property type="match status" value="1"/>
</dbReference>
<reference evidence="6" key="1">
    <citation type="journal article" date="2021" name="J Fungi (Basel)">
        <title>Virulence traits and population genomics of the black yeast Aureobasidium melanogenum.</title>
        <authorList>
            <person name="Cernosa A."/>
            <person name="Sun X."/>
            <person name="Gostincar C."/>
            <person name="Fang C."/>
            <person name="Gunde-Cimerman N."/>
            <person name="Song Z."/>
        </authorList>
    </citation>
    <scope>NUCLEOTIDE SEQUENCE</scope>
    <source>
        <strain evidence="6">EXF-8016</strain>
    </source>
</reference>
<evidence type="ECO:0000256" key="3">
    <source>
        <dbReference type="SAM" id="Phobius"/>
    </source>
</evidence>
<comment type="caution">
    <text evidence="6">The sequence shown here is derived from an EMBL/GenBank/DDBJ whole genome shotgun (WGS) entry which is preliminary data.</text>
</comment>
<dbReference type="GO" id="GO:0016614">
    <property type="term" value="F:oxidoreductase activity, acting on CH-OH group of donors"/>
    <property type="evidence" value="ECO:0007669"/>
    <property type="project" value="InterPro"/>
</dbReference>
<name>A0A9P8G7K3_AURME</name>
<evidence type="ECO:0000256" key="1">
    <source>
        <dbReference type="ARBA" id="ARBA00010790"/>
    </source>
</evidence>
<feature type="non-terminal residue" evidence="6">
    <location>
        <position position="1188"/>
    </location>
</feature>
<keyword evidence="3" id="KW-1133">Transmembrane helix</keyword>
<gene>
    <name evidence="6" type="ORF">KCV03_g9740</name>
</gene>
<dbReference type="Gene3D" id="3.50.50.60">
    <property type="entry name" value="FAD/NAD(P)-binding domain"/>
    <property type="match status" value="1"/>
</dbReference>
<evidence type="ECO:0000256" key="2">
    <source>
        <dbReference type="ARBA" id="ARBA00023180"/>
    </source>
</evidence>
<dbReference type="EMBL" id="JAHFYH010000140">
    <property type="protein sequence ID" value="KAH0211340.1"/>
    <property type="molecule type" value="Genomic_DNA"/>
</dbReference>
<feature type="domain" description="Glucose-methanol-choline oxidoreductase N-terminal" evidence="4">
    <location>
        <begin position="610"/>
        <end position="932"/>
    </location>
</feature>
<feature type="transmembrane region" description="Helical" evidence="3">
    <location>
        <begin position="66"/>
        <end position="87"/>
    </location>
</feature>
<feature type="domain" description="Glucose-methanol-choline oxidoreductase C-terminal" evidence="5">
    <location>
        <begin position="1038"/>
        <end position="1173"/>
    </location>
</feature>
<accession>A0A9P8G7K3</accession>
<dbReference type="InterPro" id="IPR007867">
    <property type="entry name" value="GMC_OxRtase_C"/>
</dbReference>
<dbReference type="InterPro" id="IPR012132">
    <property type="entry name" value="GMC_OxRdtase"/>
</dbReference>
<dbReference type="SUPFAM" id="SSF54373">
    <property type="entry name" value="FAD-linked reductases, C-terminal domain"/>
    <property type="match status" value="1"/>
</dbReference>
<dbReference type="PANTHER" id="PTHR11552">
    <property type="entry name" value="GLUCOSE-METHANOL-CHOLINE GMC OXIDOREDUCTASE"/>
    <property type="match status" value="1"/>
</dbReference>